<dbReference type="GO" id="GO:0004252">
    <property type="term" value="F:serine-type endopeptidase activity"/>
    <property type="evidence" value="ECO:0007669"/>
    <property type="project" value="InterPro"/>
</dbReference>
<keyword evidence="10" id="KW-0645">Protease</keyword>
<dbReference type="PANTHER" id="PTHR43731:SF14">
    <property type="entry name" value="PRESENILIN-ASSOCIATED RHOMBOID-LIKE PROTEIN, MITOCHONDRIAL"/>
    <property type="match status" value="1"/>
</dbReference>
<keyword evidence="7" id="KW-0802">TPR repeat</keyword>
<accession>A0A0C2CTR2</accession>
<keyword evidence="4" id="KW-0378">Hydrolase</keyword>
<comment type="caution">
    <text evidence="10">The sequence shown here is derived from an EMBL/GenBank/DDBJ whole genome shotgun (WGS) entry which is preliminary data.</text>
</comment>
<evidence type="ECO:0000256" key="6">
    <source>
        <dbReference type="ARBA" id="ARBA00023136"/>
    </source>
</evidence>
<dbReference type="InterPro" id="IPR019734">
    <property type="entry name" value="TPR_rpt"/>
</dbReference>
<evidence type="ECO:0000256" key="7">
    <source>
        <dbReference type="PROSITE-ProRule" id="PRU00339"/>
    </source>
</evidence>
<evidence type="ECO:0000313" key="11">
    <source>
        <dbReference type="Proteomes" id="UP000031599"/>
    </source>
</evidence>
<evidence type="ECO:0000256" key="3">
    <source>
        <dbReference type="ARBA" id="ARBA00022692"/>
    </source>
</evidence>
<feature type="transmembrane region" description="Helical" evidence="8">
    <location>
        <begin position="167"/>
        <end position="189"/>
    </location>
</feature>
<feature type="transmembrane region" description="Helical" evidence="8">
    <location>
        <begin position="111"/>
        <end position="130"/>
    </location>
</feature>
<dbReference type="Proteomes" id="UP000031599">
    <property type="component" value="Unassembled WGS sequence"/>
</dbReference>
<evidence type="ECO:0000256" key="8">
    <source>
        <dbReference type="SAM" id="Phobius"/>
    </source>
</evidence>
<organism evidence="10 11">
    <name type="scientific">Enhygromyxa salina</name>
    <dbReference type="NCBI Taxonomy" id="215803"/>
    <lineage>
        <taxon>Bacteria</taxon>
        <taxon>Pseudomonadati</taxon>
        <taxon>Myxococcota</taxon>
        <taxon>Polyangia</taxon>
        <taxon>Nannocystales</taxon>
        <taxon>Nannocystaceae</taxon>
        <taxon>Enhygromyxa</taxon>
    </lineage>
</organism>
<keyword evidence="6 8" id="KW-0472">Membrane</keyword>
<feature type="transmembrane region" description="Helical" evidence="8">
    <location>
        <begin position="195"/>
        <end position="214"/>
    </location>
</feature>
<dbReference type="PROSITE" id="PS50005">
    <property type="entry name" value="TPR"/>
    <property type="match status" value="1"/>
</dbReference>
<dbReference type="SUPFAM" id="SSF48452">
    <property type="entry name" value="TPR-like"/>
    <property type="match status" value="1"/>
</dbReference>
<dbReference type="SUPFAM" id="SSF144091">
    <property type="entry name" value="Rhomboid-like"/>
    <property type="match status" value="1"/>
</dbReference>
<comment type="subcellular location">
    <subcellularLocation>
        <location evidence="1">Membrane</location>
        <topology evidence="1">Multi-pass membrane protein</topology>
    </subcellularLocation>
</comment>
<gene>
    <name evidence="10" type="ORF">DB30_06694</name>
</gene>
<evidence type="ECO:0000256" key="4">
    <source>
        <dbReference type="ARBA" id="ARBA00022801"/>
    </source>
</evidence>
<keyword evidence="5 8" id="KW-1133">Transmembrane helix</keyword>
<dbReference type="Gene3D" id="1.20.1540.10">
    <property type="entry name" value="Rhomboid-like"/>
    <property type="match status" value="1"/>
</dbReference>
<dbReference type="Pfam" id="PF01694">
    <property type="entry name" value="Rhomboid"/>
    <property type="match status" value="1"/>
</dbReference>
<evidence type="ECO:0000259" key="9">
    <source>
        <dbReference type="Pfam" id="PF01694"/>
    </source>
</evidence>
<dbReference type="EMBL" id="JMCC02000071">
    <property type="protein sequence ID" value="KIG14546.1"/>
    <property type="molecule type" value="Genomic_DNA"/>
</dbReference>
<reference evidence="10 11" key="1">
    <citation type="submission" date="2014-12" db="EMBL/GenBank/DDBJ databases">
        <title>Genome assembly of Enhygromyxa salina DSM 15201.</title>
        <authorList>
            <person name="Sharma G."/>
            <person name="Subramanian S."/>
        </authorList>
    </citation>
    <scope>NUCLEOTIDE SEQUENCE [LARGE SCALE GENOMIC DNA]</scope>
    <source>
        <strain evidence="10 11">DSM 15201</strain>
    </source>
</reference>
<protein>
    <submittedName>
        <fullName evidence="10">Rhomboid family serine protease</fullName>
    </submittedName>
</protein>
<dbReference type="Gene3D" id="1.25.40.10">
    <property type="entry name" value="Tetratricopeptide repeat domain"/>
    <property type="match status" value="1"/>
</dbReference>
<evidence type="ECO:0000256" key="1">
    <source>
        <dbReference type="ARBA" id="ARBA00004141"/>
    </source>
</evidence>
<keyword evidence="3 8" id="KW-0812">Transmembrane</keyword>
<name>A0A0C2CTR2_9BACT</name>
<dbReference type="AlphaFoldDB" id="A0A0C2CTR2"/>
<feature type="repeat" description="TPR" evidence="7">
    <location>
        <begin position="253"/>
        <end position="286"/>
    </location>
</feature>
<evidence type="ECO:0000313" key="10">
    <source>
        <dbReference type="EMBL" id="KIG14546.1"/>
    </source>
</evidence>
<dbReference type="InterPro" id="IPR035952">
    <property type="entry name" value="Rhomboid-like_sf"/>
</dbReference>
<dbReference type="InterPro" id="IPR011990">
    <property type="entry name" value="TPR-like_helical_dom_sf"/>
</dbReference>
<dbReference type="PROSITE" id="PS51257">
    <property type="entry name" value="PROKAR_LIPOPROTEIN"/>
    <property type="match status" value="1"/>
</dbReference>
<dbReference type="GO" id="GO:0006508">
    <property type="term" value="P:proteolysis"/>
    <property type="evidence" value="ECO:0007669"/>
    <property type="project" value="UniProtKB-KW"/>
</dbReference>
<dbReference type="RefSeq" id="WP_052553463.1">
    <property type="nucleotide sequence ID" value="NZ_JMCC02000071.1"/>
</dbReference>
<proteinExistence type="inferred from homology"/>
<evidence type="ECO:0000256" key="2">
    <source>
        <dbReference type="ARBA" id="ARBA00009045"/>
    </source>
</evidence>
<dbReference type="InterPro" id="IPR022764">
    <property type="entry name" value="Peptidase_S54_rhomboid_dom"/>
</dbReference>
<dbReference type="PANTHER" id="PTHR43731">
    <property type="entry name" value="RHOMBOID PROTEASE"/>
    <property type="match status" value="1"/>
</dbReference>
<sequence>MAWKSRFRARPATVGLIALCGCAFVACVVAVVLRSPEPVSALRQSLWMLPDAELLERAGALTATRIWLDEQWWRVLTAGFLHGSWLHFGLNMLGLWTVGEWAEKAWGRWRMLALFLVSSVGGCLSSLAWAEAPMVVGASAGIFGVAGALVVARAWGCAQVQAALEPISARVLGFWLGFWLAVGAALPLVFDNSPLAQAGHVGGLVFGCAMGWGLSLSPERRSWRVASGVAVIGGLAAVTVASHAPTWRTNYHVFTHLDLGAQQLAAERYDEAVEHYTAALTLAADDVQDNAIAYTFAEEGVELGWAEMLVRRALRVEPEEPNYLDTLGWIQCKRGFVDDGRATLERARLLTDEDIPEIAEHIERCDLVSGED</sequence>
<comment type="similarity">
    <text evidence="2">Belongs to the peptidase S54 family.</text>
</comment>
<feature type="transmembrane region" description="Helical" evidence="8">
    <location>
        <begin position="75"/>
        <end position="99"/>
    </location>
</feature>
<evidence type="ECO:0000256" key="5">
    <source>
        <dbReference type="ARBA" id="ARBA00022989"/>
    </source>
</evidence>
<feature type="transmembrane region" description="Helical" evidence="8">
    <location>
        <begin position="136"/>
        <end position="155"/>
    </location>
</feature>
<dbReference type="GO" id="GO:0016020">
    <property type="term" value="C:membrane"/>
    <property type="evidence" value="ECO:0007669"/>
    <property type="project" value="UniProtKB-SubCell"/>
</dbReference>
<dbReference type="InterPro" id="IPR050925">
    <property type="entry name" value="Rhomboid_protease_S54"/>
</dbReference>
<feature type="domain" description="Peptidase S54 rhomboid" evidence="9">
    <location>
        <begin position="70"/>
        <end position="215"/>
    </location>
</feature>